<evidence type="ECO:0000256" key="1">
    <source>
        <dbReference type="SAM" id="MobiDB-lite"/>
    </source>
</evidence>
<protein>
    <submittedName>
        <fullName evidence="2">Uncharacterized protein</fullName>
    </submittedName>
</protein>
<gene>
    <name evidence="2" type="ORF">GGX14DRAFT_398380</name>
</gene>
<dbReference type="EMBL" id="JARJCW010000048">
    <property type="protein sequence ID" value="KAJ7204068.1"/>
    <property type="molecule type" value="Genomic_DNA"/>
</dbReference>
<name>A0AAD6V697_9AGAR</name>
<feature type="region of interest" description="Disordered" evidence="1">
    <location>
        <begin position="61"/>
        <end position="135"/>
    </location>
</feature>
<feature type="compositionally biased region" description="Low complexity" evidence="1">
    <location>
        <begin position="101"/>
        <end position="128"/>
    </location>
</feature>
<evidence type="ECO:0000313" key="2">
    <source>
        <dbReference type="EMBL" id="KAJ7204068.1"/>
    </source>
</evidence>
<dbReference type="AlphaFoldDB" id="A0AAD6V697"/>
<comment type="caution">
    <text evidence="2">The sequence shown here is derived from an EMBL/GenBank/DDBJ whole genome shotgun (WGS) entry which is preliminary data.</text>
</comment>
<dbReference type="Proteomes" id="UP001219525">
    <property type="component" value="Unassembled WGS sequence"/>
</dbReference>
<organism evidence="2 3">
    <name type="scientific">Mycena pura</name>
    <dbReference type="NCBI Taxonomy" id="153505"/>
    <lineage>
        <taxon>Eukaryota</taxon>
        <taxon>Fungi</taxon>
        <taxon>Dikarya</taxon>
        <taxon>Basidiomycota</taxon>
        <taxon>Agaricomycotina</taxon>
        <taxon>Agaricomycetes</taxon>
        <taxon>Agaricomycetidae</taxon>
        <taxon>Agaricales</taxon>
        <taxon>Marasmiineae</taxon>
        <taxon>Mycenaceae</taxon>
        <taxon>Mycena</taxon>
    </lineage>
</organism>
<reference evidence="2" key="1">
    <citation type="submission" date="2023-03" db="EMBL/GenBank/DDBJ databases">
        <title>Massive genome expansion in bonnet fungi (Mycena s.s.) driven by repeated elements and novel gene families across ecological guilds.</title>
        <authorList>
            <consortium name="Lawrence Berkeley National Laboratory"/>
            <person name="Harder C.B."/>
            <person name="Miyauchi S."/>
            <person name="Viragh M."/>
            <person name="Kuo A."/>
            <person name="Thoen E."/>
            <person name="Andreopoulos B."/>
            <person name="Lu D."/>
            <person name="Skrede I."/>
            <person name="Drula E."/>
            <person name="Henrissat B."/>
            <person name="Morin E."/>
            <person name="Kohler A."/>
            <person name="Barry K."/>
            <person name="LaButti K."/>
            <person name="Morin E."/>
            <person name="Salamov A."/>
            <person name="Lipzen A."/>
            <person name="Mereny Z."/>
            <person name="Hegedus B."/>
            <person name="Baldrian P."/>
            <person name="Stursova M."/>
            <person name="Weitz H."/>
            <person name="Taylor A."/>
            <person name="Grigoriev I.V."/>
            <person name="Nagy L.G."/>
            <person name="Martin F."/>
            <person name="Kauserud H."/>
        </authorList>
    </citation>
    <scope>NUCLEOTIDE SEQUENCE</scope>
    <source>
        <strain evidence="2">9144</strain>
    </source>
</reference>
<proteinExistence type="predicted"/>
<sequence>MPVTRRAKAAGSEAAAEPLAAPLSKRKVKTSKTTVHDPCNVLEKLKHTSGPAVNTEELSVILAAPPAPERADSGETADAAEKSGGVPAVSAPSQLAPPPGHAATASAPAAPVATADAAESSSAAPAVAEPKRKGKNQGMVIRVKNITRGLLNVIHQSWVLCLTTYQPRYHMEDLELLMTLEMADKRSKFQPNRGCTLKATSNLDHFLNTGVPSSGIHHNKHSRVYVAVHTIFAGKCAVRGHQTVEMPRCSPVEEALRGSRTGGEERSHARVQRDKERVFKAAAESVDGVWVVLALMGLNILFNAFNRHTELQLGESVWPSREILIMRAYSSIVYACHAFGKHTKDAVEIVPIGRVRRRRVESGNGRWAIREVILHMSAEGLRWNGRIGLGRRVLDPGSGFRTIAHQDAIPLLCPSSFKLAAPINCVASLLIPMESRTLKLVNYVMDVISGAETPNTREATASRRSAAITMPTSESRFVVGCL</sequence>
<accession>A0AAD6V697</accession>
<evidence type="ECO:0000313" key="3">
    <source>
        <dbReference type="Proteomes" id="UP001219525"/>
    </source>
</evidence>
<feature type="region of interest" description="Disordered" evidence="1">
    <location>
        <begin position="1"/>
        <end position="38"/>
    </location>
</feature>
<keyword evidence="3" id="KW-1185">Reference proteome</keyword>
<feature type="compositionally biased region" description="Low complexity" evidence="1">
    <location>
        <begin position="9"/>
        <end position="23"/>
    </location>
</feature>